<dbReference type="PANTHER" id="PTHR47268:SF4">
    <property type="entry name" value="ACYLPHOSPHATASE"/>
    <property type="match status" value="1"/>
</dbReference>
<evidence type="ECO:0000256" key="3">
    <source>
        <dbReference type="ARBA" id="ARBA00047645"/>
    </source>
</evidence>
<dbReference type="InterPro" id="IPR036046">
    <property type="entry name" value="Acylphosphatase-like_dom_sf"/>
</dbReference>
<evidence type="ECO:0000256" key="2">
    <source>
        <dbReference type="ARBA" id="ARBA00012150"/>
    </source>
</evidence>
<feature type="domain" description="Acylphosphatase-like" evidence="6">
    <location>
        <begin position="3"/>
        <end position="89"/>
    </location>
</feature>
<dbReference type="SUPFAM" id="SSF54975">
    <property type="entry name" value="Acylphosphatase/BLUF domain-like"/>
    <property type="match status" value="1"/>
</dbReference>
<dbReference type="EMBL" id="JBHTHU010000006">
    <property type="protein sequence ID" value="MFD0750563.1"/>
    <property type="molecule type" value="Genomic_DNA"/>
</dbReference>
<dbReference type="Gene3D" id="3.30.70.100">
    <property type="match status" value="1"/>
</dbReference>
<evidence type="ECO:0000256" key="1">
    <source>
        <dbReference type="ARBA" id="ARBA00005614"/>
    </source>
</evidence>
<accession>A0ABW2YVS1</accession>
<dbReference type="InterPro" id="IPR017968">
    <property type="entry name" value="Acylphosphatase_CS"/>
</dbReference>
<dbReference type="PANTHER" id="PTHR47268">
    <property type="entry name" value="ACYLPHOSPHATASE"/>
    <property type="match status" value="1"/>
</dbReference>
<keyword evidence="8" id="KW-1185">Reference proteome</keyword>
<comment type="catalytic activity">
    <reaction evidence="3 4">
        <text>an acyl phosphate + H2O = a carboxylate + phosphate + H(+)</text>
        <dbReference type="Rhea" id="RHEA:14965"/>
        <dbReference type="ChEBI" id="CHEBI:15377"/>
        <dbReference type="ChEBI" id="CHEBI:15378"/>
        <dbReference type="ChEBI" id="CHEBI:29067"/>
        <dbReference type="ChEBI" id="CHEBI:43474"/>
        <dbReference type="ChEBI" id="CHEBI:59918"/>
        <dbReference type="EC" id="3.6.1.7"/>
    </reaction>
</comment>
<comment type="similarity">
    <text evidence="1 5">Belongs to the acylphosphatase family.</text>
</comment>
<evidence type="ECO:0000256" key="5">
    <source>
        <dbReference type="RuleBase" id="RU004168"/>
    </source>
</evidence>
<name>A0ABW2YVS1_9SPHI</name>
<gene>
    <name evidence="7" type="ORF">ACFQZS_10440</name>
</gene>
<proteinExistence type="inferred from homology"/>
<organism evidence="7 8">
    <name type="scientific">Mucilaginibacter calamicampi</name>
    <dbReference type="NCBI Taxonomy" id="1302352"/>
    <lineage>
        <taxon>Bacteria</taxon>
        <taxon>Pseudomonadati</taxon>
        <taxon>Bacteroidota</taxon>
        <taxon>Sphingobacteriia</taxon>
        <taxon>Sphingobacteriales</taxon>
        <taxon>Sphingobacteriaceae</taxon>
        <taxon>Mucilaginibacter</taxon>
    </lineage>
</organism>
<reference evidence="8" key="1">
    <citation type="journal article" date="2019" name="Int. J. Syst. Evol. Microbiol.">
        <title>The Global Catalogue of Microorganisms (GCM) 10K type strain sequencing project: providing services to taxonomists for standard genome sequencing and annotation.</title>
        <authorList>
            <consortium name="The Broad Institute Genomics Platform"/>
            <consortium name="The Broad Institute Genome Sequencing Center for Infectious Disease"/>
            <person name="Wu L."/>
            <person name="Ma J."/>
        </authorList>
    </citation>
    <scope>NUCLEOTIDE SEQUENCE [LARGE SCALE GENOMIC DNA]</scope>
    <source>
        <strain evidence="8">CCUG 63418</strain>
    </source>
</reference>
<dbReference type="PROSITE" id="PS00150">
    <property type="entry name" value="ACYLPHOSPHATASE_1"/>
    <property type="match status" value="1"/>
</dbReference>
<feature type="active site" evidence="4">
    <location>
        <position position="18"/>
    </location>
</feature>
<evidence type="ECO:0000313" key="8">
    <source>
        <dbReference type="Proteomes" id="UP001596958"/>
    </source>
</evidence>
<evidence type="ECO:0000259" key="6">
    <source>
        <dbReference type="PROSITE" id="PS51160"/>
    </source>
</evidence>
<sequence>MKHLNITIKGVVQGVSFRATAKAVADQLGVRGIVKNQPDGSVFIEAEGDPVLLDMFLDFCKEGPEYGQVDSVETNEGELKNYRNFEVLKRGLFK</sequence>
<dbReference type="Pfam" id="PF00708">
    <property type="entry name" value="Acylphosphatase"/>
    <property type="match status" value="1"/>
</dbReference>
<dbReference type="RefSeq" id="WP_377099938.1">
    <property type="nucleotide sequence ID" value="NZ_JBHTHU010000006.1"/>
</dbReference>
<keyword evidence="4" id="KW-0378">Hydrolase</keyword>
<protein>
    <recommendedName>
        <fullName evidence="2 4">acylphosphatase</fullName>
        <ecNumber evidence="2 4">3.6.1.7</ecNumber>
    </recommendedName>
</protein>
<dbReference type="InterPro" id="IPR020456">
    <property type="entry name" value="Acylphosphatase"/>
</dbReference>
<feature type="active site" evidence="4">
    <location>
        <position position="36"/>
    </location>
</feature>
<evidence type="ECO:0000256" key="4">
    <source>
        <dbReference type="PROSITE-ProRule" id="PRU00520"/>
    </source>
</evidence>
<comment type="caution">
    <text evidence="7">The sequence shown here is derived from an EMBL/GenBank/DDBJ whole genome shotgun (WGS) entry which is preliminary data.</text>
</comment>
<dbReference type="EC" id="3.6.1.7" evidence="2 4"/>
<dbReference type="PROSITE" id="PS51160">
    <property type="entry name" value="ACYLPHOSPHATASE_3"/>
    <property type="match status" value="1"/>
</dbReference>
<dbReference type="Proteomes" id="UP001596958">
    <property type="component" value="Unassembled WGS sequence"/>
</dbReference>
<evidence type="ECO:0000313" key="7">
    <source>
        <dbReference type="EMBL" id="MFD0750563.1"/>
    </source>
</evidence>
<dbReference type="InterPro" id="IPR001792">
    <property type="entry name" value="Acylphosphatase-like_dom"/>
</dbReference>